<dbReference type="Proteomes" id="UP000256763">
    <property type="component" value="Unassembled WGS sequence"/>
</dbReference>
<dbReference type="InterPro" id="IPR018120">
    <property type="entry name" value="Glyco_hydro_1_AS"/>
</dbReference>
<dbReference type="InterPro" id="IPR017736">
    <property type="entry name" value="Glyco_hydro_1_beta-glucosidase"/>
</dbReference>
<reference evidence="14" key="1">
    <citation type="submission" date="2017-05" db="EMBL/GenBank/DDBJ databases">
        <authorList>
            <person name="Sharma S."/>
            <person name="Sidhu C."/>
            <person name="Pinnaka A.K."/>
        </authorList>
    </citation>
    <scope>NUCLEOTIDE SEQUENCE [LARGE SCALE GENOMIC DNA]</scope>
    <source>
        <strain evidence="14">AK93</strain>
    </source>
</reference>
<evidence type="ECO:0000256" key="4">
    <source>
        <dbReference type="ARBA" id="ARBA00022801"/>
    </source>
</evidence>
<keyword evidence="5" id="KW-0136">Cellulose degradation</keyword>
<dbReference type="Pfam" id="PF00232">
    <property type="entry name" value="Glyco_hydro_1"/>
    <property type="match status" value="1"/>
</dbReference>
<dbReference type="PANTHER" id="PTHR10353">
    <property type="entry name" value="GLYCOSYL HYDROLASE"/>
    <property type="match status" value="1"/>
</dbReference>
<evidence type="ECO:0000256" key="5">
    <source>
        <dbReference type="ARBA" id="ARBA00023001"/>
    </source>
</evidence>
<sequence length="450" mass="50908">MSFALPRDSRLRHPDFLFGVATAAYQVEGASTQDGRTPSIWDTFSREPGRVLNGDNGDIACDHYHRWPQDLDLIQELGFDAYRLSIAWPRIVPERGQVNALGLAFYDRLIDGLLERGIKPVVTLYHWDLPQYLGDRGGWVNRETAYLFAEFADTVSRRLGDRVHAYVTLNEPWCSAFLGYKLGLHAPGLKEPRLGFQAAHHLLLGHGLALPALRANAPNSRLGLTLNFTPNYPASPRYNDHAVALLEDAINSHWFLQPVMEGCYPWLVRQQLAEANPAIYPGDMAVISRPLDFLGVNYYTRSVVRDDGRGRATEAPLQHAERSSIGWEIYPQGMYDLLLGLHRQYTLPPIVITENGAADVSPQEDTLRCRYHEQHLQAIDRAIRDGVDVAGYFAWSLMDNFEWAEGYSQRFGLVHVDYKTQQRTKKRSAELFRQFLAERTGAEAQTASAE</sequence>
<evidence type="ECO:0000256" key="9">
    <source>
        <dbReference type="PIRSR" id="PIRSR617736-1"/>
    </source>
</evidence>
<feature type="binding site" evidence="10">
    <location>
        <position position="299"/>
    </location>
    <ligand>
        <name>substrate</name>
    </ligand>
</feature>
<dbReference type="PRINTS" id="PR00131">
    <property type="entry name" value="GLHYDRLASE1"/>
</dbReference>
<feature type="active site" description="Nucleophile" evidence="9 11">
    <location>
        <position position="354"/>
    </location>
</feature>
<keyword evidence="4 12" id="KW-0378">Hydrolase</keyword>
<keyword evidence="8" id="KW-0624">Polysaccharide degradation</keyword>
<keyword evidence="6" id="KW-0119">Carbohydrate metabolism</keyword>
<evidence type="ECO:0000256" key="12">
    <source>
        <dbReference type="RuleBase" id="RU361175"/>
    </source>
</evidence>
<protein>
    <recommendedName>
        <fullName evidence="3 12">Beta-glucosidase</fullName>
        <ecNumber evidence="3 12">3.2.1.21</ecNumber>
    </recommendedName>
</protein>
<dbReference type="NCBIfam" id="TIGR03356">
    <property type="entry name" value="BGL"/>
    <property type="match status" value="1"/>
</dbReference>
<dbReference type="SUPFAM" id="SSF51445">
    <property type="entry name" value="(Trans)glycosidases"/>
    <property type="match status" value="1"/>
</dbReference>
<keyword evidence="7 12" id="KW-0326">Glycosidase</keyword>
<proteinExistence type="inferred from homology"/>
<keyword evidence="14" id="KW-1185">Reference proteome</keyword>
<evidence type="ECO:0000313" key="13">
    <source>
        <dbReference type="EMBL" id="RFA35769.1"/>
    </source>
</evidence>
<gene>
    <name evidence="13" type="ORF">CAL65_12695</name>
</gene>
<evidence type="ECO:0000313" key="14">
    <source>
        <dbReference type="Proteomes" id="UP000256763"/>
    </source>
</evidence>
<evidence type="ECO:0000256" key="8">
    <source>
        <dbReference type="ARBA" id="ARBA00023326"/>
    </source>
</evidence>
<dbReference type="GO" id="GO:0030245">
    <property type="term" value="P:cellulose catabolic process"/>
    <property type="evidence" value="ECO:0007669"/>
    <property type="project" value="UniProtKB-KW"/>
</dbReference>
<dbReference type="Gene3D" id="3.20.20.80">
    <property type="entry name" value="Glycosidases"/>
    <property type="match status" value="1"/>
</dbReference>
<dbReference type="GO" id="GO:0005829">
    <property type="term" value="C:cytosol"/>
    <property type="evidence" value="ECO:0007669"/>
    <property type="project" value="TreeGrafter"/>
</dbReference>
<feature type="binding site" evidence="10">
    <location>
        <begin position="402"/>
        <end position="403"/>
    </location>
    <ligand>
        <name>substrate</name>
    </ligand>
</feature>
<feature type="binding site" evidence="10">
    <location>
        <position position="395"/>
    </location>
    <ligand>
        <name>substrate</name>
    </ligand>
</feature>
<feature type="active site" description="Proton donor" evidence="9">
    <location>
        <position position="171"/>
    </location>
</feature>
<feature type="binding site" evidence="10">
    <location>
        <position position="170"/>
    </location>
    <ligand>
        <name>substrate</name>
    </ligand>
</feature>
<evidence type="ECO:0000256" key="6">
    <source>
        <dbReference type="ARBA" id="ARBA00023277"/>
    </source>
</evidence>
<dbReference type="RefSeq" id="WP_116302549.1">
    <property type="nucleotide sequence ID" value="NZ_NFZV01000011.1"/>
</dbReference>
<dbReference type="AlphaFoldDB" id="A0A3E0WTQ3"/>
<comment type="caution">
    <text evidence="13">The sequence shown here is derived from an EMBL/GenBank/DDBJ whole genome shotgun (WGS) entry which is preliminary data.</text>
</comment>
<dbReference type="GO" id="GO:0008422">
    <property type="term" value="F:beta-glucosidase activity"/>
    <property type="evidence" value="ECO:0007669"/>
    <property type="project" value="UniProtKB-EC"/>
</dbReference>
<dbReference type="InterPro" id="IPR001360">
    <property type="entry name" value="Glyco_hydro_1"/>
</dbReference>
<dbReference type="OrthoDB" id="9765195at2"/>
<evidence type="ECO:0000256" key="3">
    <source>
        <dbReference type="ARBA" id="ARBA00012744"/>
    </source>
</evidence>
<comment type="similarity">
    <text evidence="2 12">Belongs to the glycosyl hydrolase 1 family.</text>
</comment>
<dbReference type="EC" id="3.2.1.21" evidence="3 12"/>
<feature type="binding site" evidence="10">
    <location>
        <position position="26"/>
    </location>
    <ligand>
        <name>substrate</name>
    </ligand>
</feature>
<organism evidence="13 14">
    <name type="scientific">Alkalilimnicola ehrlichii</name>
    <dbReference type="NCBI Taxonomy" id="351052"/>
    <lineage>
        <taxon>Bacteria</taxon>
        <taxon>Pseudomonadati</taxon>
        <taxon>Pseudomonadota</taxon>
        <taxon>Gammaproteobacteria</taxon>
        <taxon>Chromatiales</taxon>
        <taxon>Ectothiorhodospiraceae</taxon>
        <taxon>Alkalilimnicola</taxon>
    </lineage>
</organism>
<evidence type="ECO:0000256" key="10">
    <source>
        <dbReference type="PIRSR" id="PIRSR617736-2"/>
    </source>
</evidence>
<dbReference type="PROSITE" id="PS00653">
    <property type="entry name" value="GLYCOSYL_HYDROL_F1_2"/>
    <property type="match status" value="1"/>
</dbReference>
<dbReference type="InterPro" id="IPR033132">
    <property type="entry name" value="GH_1_N_CS"/>
</dbReference>
<evidence type="ECO:0000256" key="2">
    <source>
        <dbReference type="ARBA" id="ARBA00010838"/>
    </source>
</evidence>
<dbReference type="PANTHER" id="PTHR10353:SF36">
    <property type="entry name" value="LP05116P"/>
    <property type="match status" value="1"/>
</dbReference>
<feature type="binding site" evidence="10">
    <location>
        <position position="126"/>
    </location>
    <ligand>
        <name>substrate</name>
    </ligand>
</feature>
<dbReference type="EMBL" id="NFZW01000011">
    <property type="protein sequence ID" value="RFA35769.1"/>
    <property type="molecule type" value="Genomic_DNA"/>
</dbReference>
<evidence type="ECO:0000256" key="11">
    <source>
        <dbReference type="PROSITE-ProRule" id="PRU10055"/>
    </source>
</evidence>
<comment type="catalytic activity">
    <reaction evidence="1 12">
        <text>Hydrolysis of terminal, non-reducing beta-D-glucosyl residues with release of beta-D-glucose.</text>
        <dbReference type="EC" id="3.2.1.21"/>
    </reaction>
</comment>
<accession>A0A3E0WTQ3</accession>
<evidence type="ECO:0000256" key="7">
    <source>
        <dbReference type="ARBA" id="ARBA00023295"/>
    </source>
</evidence>
<evidence type="ECO:0000256" key="1">
    <source>
        <dbReference type="ARBA" id="ARBA00000448"/>
    </source>
</evidence>
<dbReference type="InterPro" id="IPR017853">
    <property type="entry name" value="GH"/>
</dbReference>
<dbReference type="FunFam" id="3.20.20.80:FF:000004">
    <property type="entry name" value="Beta-glucosidase 6-phospho-beta-glucosidase"/>
    <property type="match status" value="1"/>
</dbReference>
<name>A0A3E0WTQ3_9GAMM</name>
<dbReference type="PROSITE" id="PS00572">
    <property type="entry name" value="GLYCOSYL_HYDROL_F1_1"/>
    <property type="match status" value="1"/>
</dbReference>